<evidence type="ECO:0000313" key="2">
    <source>
        <dbReference type="EMBL" id="CAL8112453.1"/>
    </source>
</evidence>
<keyword evidence="3" id="KW-1185">Reference proteome</keyword>
<comment type="caution">
    <text evidence="2">The sequence shown here is derived from an EMBL/GenBank/DDBJ whole genome shotgun (WGS) entry which is preliminary data.</text>
</comment>
<name>A0ABP1QVJ5_9HEXA</name>
<feature type="transmembrane region" description="Helical" evidence="1">
    <location>
        <begin position="218"/>
        <end position="237"/>
    </location>
</feature>
<gene>
    <name evidence="2" type="ORF">ODALV1_LOCUS15655</name>
</gene>
<evidence type="ECO:0000313" key="3">
    <source>
        <dbReference type="Proteomes" id="UP001642540"/>
    </source>
</evidence>
<keyword evidence="1" id="KW-0472">Membrane</keyword>
<feature type="transmembrane region" description="Helical" evidence="1">
    <location>
        <begin position="321"/>
        <end position="340"/>
    </location>
</feature>
<keyword evidence="1" id="KW-0812">Transmembrane</keyword>
<accession>A0ABP1QVJ5</accession>
<proteinExistence type="predicted"/>
<feature type="transmembrane region" description="Helical" evidence="1">
    <location>
        <begin position="292"/>
        <end position="315"/>
    </location>
</feature>
<feature type="transmembrane region" description="Helical" evidence="1">
    <location>
        <begin position="88"/>
        <end position="111"/>
    </location>
</feature>
<sequence>MIMLLKILGYRNYIMQLGYTSPFRWDFATHRVSSAPWYVFWNFKMYTFYICMFGILLGIRLAQTTILSKNAIFGEDETEMKKQRLEPVIIMALDTALIALITIVGSVLVLASQFKDEIIIFFNEMMDFDTFLDETFRTNLKGRKKLYYRTALVIDLLVLMITVSTLVIPVLFSIYFLQGTEPLHRFFLEVLEVEIKPELKFLPQVLFVMWTILQSSNIVGFFLSFGVMYIEFISFWLTALHPTKLLRCGCRRGSQMKYVTSLGLVGEQTMIKMYRAHQVLNRMFNKFMANPLASNHLAGIQVVVIVTSFVAVQYFEEMLYTPGYQIVFLTIFLGLLIVYIESKIVSDANRAADRFRRKIRSSTGRKNEVFKSVGSSWPLRIHVAYPYYTVSRKTFPEFVQRTVEFLVDALMAN</sequence>
<evidence type="ECO:0000256" key="1">
    <source>
        <dbReference type="SAM" id="Phobius"/>
    </source>
</evidence>
<feature type="transmembrane region" description="Helical" evidence="1">
    <location>
        <begin position="146"/>
        <end position="177"/>
    </location>
</feature>
<organism evidence="2 3">
    <name type="scientific">Orchesella dallaii</name>
    <dbReference type="NCBI Taxonomy" id="48710"/>
    <lineage>
        <taxon>Eukaryota</taxon>
        <taxon>Metazoa</taxon>
        <taxon>Ecdysozoa</taxon>
        <taxon>Arthropoda</taxon>
        <taxon>Hexapoda</taxon>
        <taxon>Collembola</taxon>
        <taxon>Entomobryomorpha</taxon>
        <taxon>Entomobryoidea</taxon>
        <taxon>Orchesellidae</taxon>
        <taxon>Orchesellinae</taxon>
        <taxon>Orchesella</taxon>
    </lineage>
</organism>
<dbReference type="Proteomes" id="UP001642540">
    <property type="component" value="Unassembled WGS sequence"/>
</dbReference>
<evidence type="ECO:0008006" key="4">
    <source>
        <dbReference type="Google" id="ProtNLM"/>
    </source>
</evidence>
<protein>
    <recommendedName>
        <fullName evidence="4">Odorant receptor</fullName>
    </recommendedName>
</protein>
<reference evidence="2 3" key="1">
    <citation type="submission" date="2024-08" db="EMBL/GenBank/DDBJ databases">
        <authorList>
            <person name="Cucini C."/>
            <person name="Frati F."/>
        </authorList>
    </citation>
    <scope>NUCLEOTIDE SEQUENCE [LARGE SCALE GENOMIC DNA]</scope>
</reference>
<keyword evidence="1" id="KW-1133">Transmembrane helix</keyword>
<dbReference type="EMBL" id="CAXLJM020000048">
    <property type="protein sequence ID" value="CAL8112453.1"/>
    <property type="molecule type" value="Genomic_DNA"/>
</dbReference>
<feature type="transmembrane region" description="Helical" evidence="1">
    <location>
        <begin position="46"/>
        <end position="68"/>
    </location>
</feature>